<evidence type="ECO:0000313" key="2">
    <source>
        <dbReference type="EMBL" id="PTQ51128.1"/>
    </source>
</evidence>
<name>A0A2T5G4M1_9BACL</name>
<sequence>MTFVEQLHGNHPLPRNPGVRPGGRFAFRTAFGTAVRPPSPSSRTC</sequence>
<feature type="region of interest" description="Disordered" evidence="1">
    <location>
        <begin position="1"/>
        <end position="22"/>
    </location>
</feature>
<dbReference type="Proteomes" id="UP000244016">
    <property type="component" value="Unassembled WGS sequence"/>
</dbReference>
<evidence type="ECO:0000313" key="3">
    <source>
        <dbReference type="Proteomes" id="UP000244016"/>
    </source>
</evidence>
<dbReference type="EMBL" id="PEBW01000007">
    <property type="protein sequence ID" value="PTQ51128.1"/>
    <property type="molecule type" value="Genomic_DNA"/>
</dbReference>
<protein>
    <submittedName>
        <fullName evidence="2">Uncharacterized protein</fullName>
    </submittedName>
</protein>
<dbReference type="AlphaFoldDB" id="A0A2T5G4M1"/>
<accession>A0A2T5G4M1</accession>
<gene>
    <name evidence="2" type="ORF">BLITH_0558</name>
</gene>
<comment type="caution">
    <text evidence="2">The sequence shown here is derived from an EMBL/GenBank/DDBJ whole genome shotgun (WGS) entry which is preliminary data.</text>
</comment>
<evidence type="ECO:0000256" key="1">
    <source>
        <dbReference type="SAM" id="MobiDB-lite"/>
    </source>
</evidence>
<reference evidence="2 3" key="1">
    <citation type="submission" date="2017-08" db="EMBL/GenBank/DDBJ databases">
        <title>Burning lignite coal seam in the remote Altai Mountains harbors a hydrogen-driven thermophilic microbial community.</title>
        <authorList>
            <person name="Kadnikov V.V."/>
            <person name="Mardanov A.V."/>
            <person name="Ivasenko D."/>
            <person name="Beletsky A.V."/>
            <person name="Karnachuk O.V."/>
            <person name="Ravin N.V."/>
        </authorList>
    </citation>
    <scope>NUCLEOTIDE SEQUENCE [LARGE SCALE GENOMIC DNA]</scope>
    <source>
        <strain evidence="2">AL31</strain>
    </source>
</reference>
<proteinExistence type="predicted"/>
<organism evidence="2 3">
    <name type="scientific">Brockia lithotrophica</name>
    <dbReference type="NCBI Taxonomy" id="933949"/>
    <lineage>
        <taxon>Bacteria</taxon>
        <taxon>Bacillati</taxon>
        <taxon>Bacillota</taxon>
        <taxon>Bacilli</taxon>
        <taxon>Bacillales</taxon>
        <taxon>Bacillales Family X. Incertae Sedis</taxon>
        <taxon>Brockia</taxon>
    </lineage>
</organism>